<evidence type="ECO:0000313" key="3">
    <source>
        <dbReference type="Proteomes" id="UP000662678"/>
    </source>
</evidence>
<evidence type="ECO:0000259" key="1">
    <source>
        <dbReference type="PROSITE" id="PS51459"/>
    </source>
</evidence>
<protein>
    <submittedName>
        <fullName evidence="2">Cell division protein Fic</fullName>
    </submittedName>
</protein>
<dbReference type="Pfam" id="PF13776">
    <property type="entry name" value="DUF4172"/>
    <property type="match status" value="1"/>
</dbReference>
<comment type="caution">
    <text evidence="2">The sequence shown here is derived from an EMBL/GenBank/DDBJ whole genome shotgun (WGS) entry which is preliminary data.</text>
</comment>
<dbReference type="InterPro" id="IPR036388">
    <property type="entry name" value="WH-like_DNA-bd_sf"/>
</dbReference>
<dbReference type="PANTHER" id="PTHR13504">
    <property type="entry name" value="FIDO DOMAIN-CONTAINING PROTEIN DDB_G0283145"/>
    <property type="match status" value="1"/>
</dbReference>
<feature type="domain" description="Fido" evidence="1">
    <location>
        <begin position="119"/>
        <end position="275"/>
    </location>
</feature>
<sequence length="374" mass="41695">MMQSSHRWIWQHPHWPQFTWDQAALTEPLARARLAQGKVLGAARLLDNTLTLEAVASILVEDGVTTSAIEGERLDVDAVRSSVARHLGLPSAGLPTPPRAVDGLIEVLLDATRNHAQPLTPTRLFGWQAALFPTGYSGLHVIRTGQLRGEEPMQVVSGRIGYEKVHFEAPGHEVLDQELANFLSWFNEPDNPMEGLVRAGLAHLWFVTVHPFEDGNGRLARAITDMALSQDEQLPMRLFSLSAQILRERETYYEILEQTQRGGVDVTAWLIWFLEQVQASATAAEQTVANTLAKARFWLRHQSATLNERQRKVLNRLLDAGPGGFEGGINTRKYMSMTKTSRATAYRELSELVTLGCLKPTDKGGRSSGYELIW</sequence>
<proteinExistence type="predicted"/>
<keyword evidence="3" id="KW-1185">Reference proteome</keyword>
<dbReference type="Pfam" id="PF02661">
    <property type="entry name" value="Fic"/>
    <property type="match status" value="1"/>
</dbReference>
<dbReference type="Proteomes" id="UP000662678">
    <property type="component" value="Unassembled WGS sequence"/>
</dbReference>
<keyword evidence="2" id="KW-0132">Cell division</keyword>
<dbReference type="InterPro" id="IPR036597">
    <property type="entry name" value="Fido-like_dom_sf"/>
</dbReference>
<gene>
    <name evidence="2" type="ORF">GCM10011419_30040</name>
</gene>
<name>A0ABQ3HDQ5_9NEIS</name>
<evidence type="ECO:0000313" key="2">
    <source>
        <dbReference type="EMBL" id="GHD82544.1"/>
    </source>
</evidence>
<dbReference type="EMBL" id="BMYP01000099">
    <property type="protein sequence ID" value="GHD82544.1"/>
    <property type="molecule type" value="Genomic_DNA"/>
</dbReference>
<keyword evidence="2" id="KW-0131">Cell cycle</keyword>
<dbReference type="PANTHER" id="PTHR13504:SF33">
    <property type="entry name" value="FIC FAMILY PROTEIN"/>
    <property type="match status" value="1"/>
</dbReference>
<dbReference type="InterPro" id="IPR025230">
    <property type="entry name" value="DUF4172"/>
</dbReference>
<dbReference type="Gene3D" id="1.10.3290.10">
    <property type="entry name" value="Fido-like domain"/>
    <property type="match status" value="1"/>
</dbReference>
<dbReference type="PROSITE" id="PS51459">
    <property type="entry name" value="FIDO"/>
    <property type="match status" value="1"/>
</dbReference>
<dbReference type="Gene3D" id="1.10.10.10">
    <property type="entry name" value="Winged helix-like DNA-binding domain superfamily/Winged helix DNA-binding domain"/>
    <property type="match status" value="1"/>
</dbReference>
<dbReference type="InterPro" id="IPR003812">
    <property type="entry name" value="Fido"/>
</dbReference>
<dbReference type="InterPro" id="IPR040198">
    <property type="entry name" value="Fido_containing"/>
</dbReference>
<accession>A0ABQ3HDQ5</accession>
<dbReference type="SUPFAM" id="SSF140931">
    <property type="entry name" value="Fic-like"/>
    <property type="match status" value="1"/>
</dbReference>
<organism evidence="2 3">
    <name type="scientific">Vogesella fluminis</name>
    <dbReference type="NCBI Taxonomy" id="1069161"/>
    <lineage>
        <taxon>Bacteria</taxon>
        <taxon>Pseudomonadati</taxon>
        <taxon>Pseudomonadota</taxon>
        <taxon>Betaproteobacteria</taxon>
        <taxon>Neisseriales</taxon>
        <taxon>Chromobacteriaceae</taxon>
        <taxon>Vogesella</taxon>
    </lineage>
</organism>
<reference evidence="3" key="1">
    <citation type="journal article" date="2019" name="Int. J. Syst. Evol. Microbiol.">
        <title>The Global Catalogue of Microorganisms (GCM) 10K type strain sequencing project: providing services to taxonomists for standard genome sequencing and annotation.</title>
        <authorList>
            <consortium name="The Broad Institute Genomics Platform"/>
            <consortium name="The Broad Institute Genome Sequencing Center for Infectious Disease"/>
            <person name="Wu L."/>
            <person name="Ma J."/>
        </authorList>
    </citation>
    <scope>NUCLEOTIDE SEQUENCE [LARGE SCALE GENOMIC DNA]</scope>
    <source>
        <strain evidence="3">KCTC 23713</strain>
    </source>
</reference>
<dbReference type="GO" id="GO:0051301">
    <property type="term" value="P:cell division"/>
    <property type="evidence" value="ECO:0007669"/>
    <property type="project" value="UniProtKB-KW"/>
</dbReference>